<evidence type="ECO:0000256" key="1">
    <source>
        <dbReference type="ARBA" id="ARBA00001946"/>
    </source>
</evidence>
<keyword evidence="6" id="KW-0414">Isoprene biosynthesis</keyword>
<keyword evidence="5" id="KW-0460">Magnesium</keyword>
<accession>A0ABP3X1N2</accession>
<protein>
    <submittedName>
        <fullName evidence="8">(2E,6E)-farnesyl diphosphate synthase</fullName>
    </submittedName>
</protein>
<dbReference type="PANTHER" id="PTHR43281">
    <property type="entry name" value="FARNESYL DIPHOSPHATE SYNTHASE"/>
    <property type="match status" value="1"/>
</dbReference>
<dbReference type="PANTHER" id="PTHR43281:SF1">
    <property type="entry name" value="FARNESYL DIPHOSPHATE SYNTHASE"/>
    <property type="match status" value="1"/>
</dbReference>
<dbReference type="InterPro" id="IPR008949">
    <property type="entry name" value="Isoprenoid_synthase_dom_sf"/>
</dbReference>
<evidence type="ECO:0000256" key="3">
    <source>
        <dbReference type="ARBA" id="ARBA00022679"/>
    </source>
</evidence>
<comment type="cofactor">
    <cofactor evidence="1">
        <name>Mg(2+)</name>
        <dbReference type="ChEBI" id="CHEBI:18420"/>
    </cofactor>
</comment>
<sequence length="295" mass="32080">MLTEKQQQYQARINQQISQRLDGLGDHAPRLKQAMQYSMLNGGKRMRPFLVYATGEMLGAELVDLDPVALAIECIHAYSLVHDDLPAMDDDDLRRGKPTCHIAFDEASAILAGDALQTLAFDIIANASFTQNGAELNLKLLKILSNASGYQGMCGGQAMDLAATGASISQTQLQHLHNLKTGALIKASVDMAACLSAKIDAQTNKLLDEFSSALGLAFQVQDDILDVVGDSQTLGKPQGSDQAHNKSTYPALLGLSGAKDYLHQLHQQALHALDALPYNTRLLKEFTQFIVQRNY</sequence>
<dbReference type="Gene3D" id="1.10.600.10">
    <property type="entry name" value="Farnesyl Diphosphate Synthase"/>
    <property type="match status" value="1"/>
</dbReference>
<dbReference type="RefSeq" id="WP_343860494.1">
    <property type="nucleotide sequence ID" value="NZ_BAAAFD010000007.1"/>
</dbReference>
<dbReference type="Pfam" id="PF00348">
    <property type="entry name" value="polyprenyl_synt"/>
    <property type="match status" value="1"/>
</dbReference>
<dbReference type="CDD" id="cd00685">
    <property type="entry name" value="Trans_IPPS_HT"/>
    <property type="match status" value="1"/>
</dbReference>
<dbReference type="SFLD" id="SFLDS00005">
    <property type="entry name" value="Isoprenoid_Synthase_Type_I"/>
    <property type="match status" value="1"/>
</dbReference>
<organism evidence="8 9">
    <name type="scientific">Aliiglaciecola litoralis</name>
    <dbReference type="NCBI Taxonomy" id="582857"/>
    <lineage>
        <taxon>Bacteria</taxon>
        <taxon>Pseudomonadati</taxon>
        <taxon>Pseudomonadota</taxon>
        <taxon>Gammaproteobacteria</taxon>
        <taxon>Alteromonadales</taxon>
        <taxon>Alteromonadaceae</taxon>
        <taxon>Aliiglaciecola</taxon>
    </lineage>
</organism>
<dbReference type="InterPro" id="IPR000092">
    <property type="entry name" value="Polyprenyl_synt"/>
</dbReference>
<reference evidence="9" key="1">
    <citation type="journal article" date="2019" name="Int. J. Syst. Evol. Microbiol.">
        <title>The Global Catalogue of Microorganisms (GCM) 10K type strain sequencing project: providing services to taxonomists for standard genome sequencing and annotation.</title>
        <authorList>
            <consortium name="The Broad Institute Genomics Platform"/>
            <consortium name="The Broad Institute Genome Sequencing Center for Infectious Disease"/>
            <person name="Wu L."/>
            <person name="Ma J."/>
        </authorList>
    </citation>
    <scope>NUCLEOTIDE SEQUENCE [LARGE SCALE GENOMIC DNA]</scope>
    <source>
        <strain evidence="9">JCM 15896</strain>
    </source>
</reference>
<evidence type="ECO:0000256" key="7">
    <source>
        <dbReference type="RuleBase" id="RU004466"/>
    </source>
</evidence>
<dbReference type="InterPro" id="IPR053378">
    <property type="entry name" value="Prenyl_diphosphate_synthase"/>
</dbReference>
<dbReference type="PROSITE" id="PS00444">
    <property type="entry name" value="POLYPRENYL_SYNTHASE_2"/>
    <property type="match status" value="1"/>
</dbReference>
<dbReference type="SUPFAM" id="SSF48576">
    <property type="entry name" value="Terpenoid synthases"/>
    <property type="match status" value="1"/>
</dbReference>
<dbReference type="NCBIfam" id="NF007877">
    <property type="entry name" value="PRK10581.1"/>
    <property type="match status" value="1"/>
</dbReference>
<name>A0ABP3X1N2_9ALTE</name>
<dbReference type="Proteomes" id="UP001500359">
    <property type="component" value="Unassembled WGS sequence"/>
</dbReference>
<evidence type="ECO:0000313" key="8">
    <source>
        <dbReference type="EMBL" id="GAA0857842.1"/>
    </source>
</evidence>
<evidence type="ECO:0000256" key="5">
    <source>
        <dbReference type="ARBA" id="ARBA00022842"/>
    </source>
</evidence>
<gene>
    <name evidence="8" type="primary">ispA</name>
    <name evidence="8" type="ORF">GCM10009114_25150</name>
</gene>
<keyword evidence="9" id="KW-1185">Reference proteome</keyword>
<proteinExistence type="inferred from homology"/>
<evidence type="ECO:0000256" key="2">
    <source>
        <dbReference type="ARBA" id="ARBA00006706"/>
    </source>
</evidence>
<dbReference type="InterPro" id="IPR033749">
    <property type="entry name" value="Polyprenyl_synt_CS"/>
</dbReference>
<dbReference type="SFLD" id="SFLDG01017">
    <property type="entry name" value="Polyprenyl_Transferase_Like"/>
    <property type="match status" value="1"/>
</dbReference>
<comment type="caution">
    <text evidence="8">The sequence shown here is derived from an EMBL/GenBank/DDBJ whole genome shotgun (WGS) entry which is preliminary data.</text>
</comment>
<evidence type="ECO:0000256" key="6">
    <source>
        <dbReference type="ARBA" id="ARBA00023229"/>
    </source>
</evidence>
<comment type="similarity">
    <text evidence="2 7">Belongs to the FPP/GGPP synthase family.</text>
</comment>
<keyword evidence="4" id="KW-0479">Metal-binding</keyword>
<evidence type="ECO:0000256" key="4">
    <source>
        <dbReference type="ARBA" id="ARBA00022723"/>
    </source>
</evidence>
<keyword evidence="3 7" id="KW-0808">Transferase</keyword>
<dbReference type="NCBIfam" id="NF045485">
    <property type="entry name" value="FPPsyn"/>
    <property type="match status" value="1"/>
</dbReference>
<evidence type="ECO:0000313" key="9">
    <source>
        <dbReference type="Proteomes" id="UP001500359"/>
    </source>
</evidence>
<dbReference type="EMBL" id="BAAAFD010000007">
    <property type="protein sequence ID" value="GAA0857842.1"/>
    <property type="molecule type" value="Genomic_DNA"/>
</dbReference>
<dbReference type="PROSITE" id="PS00723">
    <property type="entry name" value="POLYPRENYL_SYNTHASE_1"/>
    <property type="match status" value="1"/>
</dbReference>